<reference evidence="2" key="1">
    <citation type="submission" date="2016-11" db="EMBL/GenBank/DDBJ databases">
        <authorList>
            <person name="Varghese N."/>
            <person name="Submissions S."/>
        </authorList>
    </citation>
    <scope>NUCLEOTIDE SEQUENCE [LARGE SCALE GENOMIC DNA]</scope>
    <source>
        <strain evidence="2">DSM 26899</strain>
    </source>
</reference>
<keyword evidence="2" id="KW-1185">Reference proteome</keyword>
<gene>
    <name evidence="1" type="ORF">SAMN05444267_102075</name>
</gene>
<proteinExistence type="predicted"/>
<dbReference type="EMBL" id="FRAV01000020">
    <property type="protein sequence ID" value="SHL58003.1"/>
    <property type="molecule type" value="Genomic_DNA"/>
</dbReference>
<dbReference type="AlphaFoldDB" id="A0A1M7BSU0"/>
<evidence type="ECO:0000313" key="1">
    <source>
        <dbReference type="EMBL" id="SHL58003.1"/>
    </source>
</evidence>
<sequence>MIKVVLKIPESDINFILSKLVKLGIKNIKIKKNEKKLHLFRYKNTFENTNNEIDK</sequence>
<organism evidence="1 2">
    <name type="scientific">Chryseobacterium polytrichastri</name>
    <dbReference type="NCBI Taxonomy" id="1302687"/>
    <lineage>
        <taxon>Bacteria</taxon>
        <taxon>Pseudomonadati</taxon>
        <taxon>Bacteroidota</taxon>
        <taxon>Flavobacteriia</taxon>
        <taxon>Flavobacteriales</taxon>
        <taxon>Weeksellaceae</taxon>
        <taxon>Chryseobacterium group</taxon>
        <taxon>Chryseobacterium</taxon>
    </lineage>
</organism>
<protein>
    <submittedName>
        <fullName evidence="1">Uncharacterized protein</fullName>
    </submittedName>
</protein>
<name>A0A1M7BSU0_9FLAO</name>
<accession>A0A1M7BSU0</accession>
<dbReference type="STRING" id="1302687.SAMN05444267_102075"/>
<dbReference type="Proteomes" id="UP000184364">
    <property type="component" value="Unassembled WGS sequence"/>
</dbReference>
<evidence type="ECO:0000313" key="2">
    <source>
        <dbReference type="Proteomes" id="UP000184364"/>
    </source>
</evidence>